<name>A0ABN2PT58_9ACTN</name>
<dbReference type="PANTHER" id="PTHR35807">
    <property type="entry name" value="TRANSCRIPTIONAL REGULATOR REDD-RELATED"/>
    <property type="match status" value="1"/>
</dbReference>
<sequence>MGVPGSLSSETNFDRGIALEIKLLGSVVLAGEGRESAVVSQRSSAVLAMLTHTPGVPVPSDQLVDELWGGRVMANARNALQVNVRRLRKQLEAASGRPGNQILRTVNSGYLLDVPPDRIDAHRFLALADSGARSVGSEPEAAIQALESALALWRGPALVDVCEGMRCRIQAAHLEERRITAYEDLTAARLAANAASIPVSVLRQLAAENPGRERLVELLMLALYREGRQTEALDAFHQARHWLASDLGLEPGRALHCAYQAILRQDRDLGEPRRALVHSAVPAPDPLRGFTHRMSVQAM</sequence>
<feature type="DNA-binding region" description="OmpR/PhoB-type" evidence="6">
    <location>
        <begin position="8"/>
        <end position="114"/>
    </location>
</feature>
<dbReference type="SMART" id="SM01043">
    <property type="entry name" value="BTAD"/>
    <property type="match status" value="1"/>
</dbReference>
<evidence type="ECO:0000256" key="1">
    <source>
        <dbReference type="ARBA" id="ARBA00005820"/>
    </source>
</evidence>
<dbReference type="InterPro" id="IPR051677">
    <property type="entry name" value="AfsR-DnrI-RedD_regulator"/>
</dbReference>
<dbReference type="PROSITE" id="PS51755">
    <property type="entry name" value="OMPR_PHOB"/>
    <property type="match status" value="1"/>
</dbReference>
<reference evidence="8 9" key="1">
    <citation type="journal article" date="2019" name="Int. J. Syst. Evol. Microbiol.">
        <title>The Global Catalogue of Microorganisms (GCM) 10K type strain sequencing project: providing services to taxonomists for standard genome sequencing and annotation.</title>
        <authorList>
            <consortium name="The Broad Institute Genomics Platform"/>
            <consortium name="The Broad Institute Genome Sequencing Center for Infectious Disease"/>
            <person name="Wu L."/>
            <person name="Ma J."/>
        </authorList>
    </citation>
    <scope>NUCLEOTIDE SEQUENCE [LARGE SCALE GENOMIC DNA]</scope>
    <source>
        <strain evidence="8 9">JCM 13581</strain>
    </source>
</reference>
<dbReference type="RefSeq" id="WP_344265143.1">
    <property type="nucleotide sequence ID" value="NZ_BAAAMJ010000058.1"/>
</dbReference>
<evidence type="ECO:0000256" key="4">
    <source>
        <dbReference type="ARBA" id="ARBA00023125"/>
    </source>
</evidence>
<protein>
    <recommendedName>
        <fullName evidence="7">OmpR/PhoB-type domain-containing protein</fullName>
    </recommendedName>
</protein>
<dbReference type="InterPro" id="IPR036388">
    <property type="entry name" value="WH-like_DNA-bd_sf"/>
</dbReference>
<dbReference type="SMART" id="SM00862">
    <property type="entry name" value="Trans_reg_C"/>
    <property type="match status" value="1"/>
</dbReference>
<evidence type="ECO:0000256" key="3">
    <source>
        <dbReference type="ARBA" id="ARBA00023015"/>
    </source>
</evidence>
<dbReference type="SUPFAM" id="SSF48452">
    <property type="entry name" value="TPR-like"/>
    <property type="match status" value="1"/>
</dbReference>
<accession>A0ABN2PT58</accession>
<dbReference type="Pfam" id="PF00486">
    <property type="entry name" value="Trans_reg_C"/>
    <property type="match status" value="1"/>
</dbReference>
<evidence type="ECO:0000259" key="7">
    <source>
        <dbReference type="PROSITE" id="PS51755"/>
    </source>
</evidence>
<gene>
    <name evidence="8" type="ORF">GCM10009716_42520</name>
</gene>
<feature type="domain" description="OmpR/PhoB-type" evidence="7">
    <location>
        <begin position="8"/>
        <end position="114"/>
    </location>
</feature>
<keyword evidence="3" id="KW-0805">Transcription regulation</keyword>
<keyword evidence="5" id="KW-0804">Transcription</keyword>
<keyword evidence="9" id="KW-1185">Reference proteome</keyword>
<dbReference type="InterPro" id="IPR016032">
    <property type="entry name" value="Sig_transdc_resp-reg_C-effctor"/>
</dbReference>
<keyword evidence="4 6" id="KW-0238">DNA-binding</keyword>
<proteinExistence type="inferred from homology"/>
<organism evidence="8 9">
    <name type="scientific">Streptomyces sodiiphilus</name>
    <dbReference type="NCBI Taxonomy" id="226217"/>
    <lineage>
        <taxon>Bacteria</taxon>
        <taxon>Bacillati</taxon>
        <taxon>Actinomycetota</taxon>
        <taxon>Actinomycetes</taxon>
        <taxon>Kitasatosporales</taxon>
        <taxon>Streptomycetaceae</taxon>
        <taxon>Streptomyces</taxon>
    </lineage>
</organism>
<evidence type="ECO:0000256" key="2">
    <source>
        <dbReference type="ARBA" id="ARBA00023012"/>
    </source>
</evidence>
<dbReference type="InterPro" id="IPR001867">
    <property type="entry name" value="OmpR/PhoB-type_DNA-bd"/>
</dbReference>
<dbReference type="InterPro" id="IPR011990">
    <property type="entry name" value="TPR-like_helical_dom_sf"/>
</dbReference>
<dbReference type="Gene3D" id="1.10.10.10">
    <property type="entry name" value="Winged helix-like DNA-binding domain superfamily/Winged helix DNA-binding domain"/>
    <property type="match status" value="1"/>
</dbReference>
<dbReference type="Pfam" id="PF03704">
    <property type="entry name" value="BTAD"/>
    <property type="match status" value="1"/>
</dbReference>
<dbReference type="InterPro" id="IPR005158">
    <property type="entry name" value="BTAD"/>
</dbReference>
<dbReference type="SUPFAM" id="SSF46894">
    <property type="entry name" value="C-terminal effector domain of the bipartite response regulators"/>
    <property type="match status" value="1"/>
</dbReference>
<comment type="similarity">
    <text evidence="1">Belongs to the AfsR/DnrI/RedD regulatory family.</text>
</comment>
<dbReference type="EMBL" id="BAAAMJ010000058">
    <property type="protein sequence ID" value="GAA1930575.1"/>
    <property type="molecule type" value="Genomic_DNA"/>
</dbReference>
<evidence type="ECO:0000313" key="9">
    <source>
        <dbReference type="Proteomes" id="UP001501303"/>
    </source>
</evidence>
<evidence type="ECO:0000256" key="5">
    <source>
        <dbReference type="ARBA" id="ARBA00023163"/>
    </source>
</evidence>
<comment type="caution">
    <text evidence="8">The sequence shown here is derived from an EMBL/GenBank/DDBJ whole genome shotgun (WGS) entry which is preliminary data.</text>
</comment>
<dbReference type="Proteomes" id="UP001501303">
    <property type="component" value="Unassembled WGS sequence"/>
</dbReference>
<keyword evidence="2" id="KW-0902">Two-component regulatory system</keyword>
<dbReference type="Gene3D" id="1.25.40.10">
    <property type="entry name" value="Tetratricopeptide repeat domain"/>
    <property type="match status" value="1"/>
</dbReference>
<evidence type="ECO:0000313" key="8">
    <source>
        <dbReference type="EMBL" id="GAA1930575.1"/>
    </source>
</evidence>
<dbReference type="PANTHER" id="PTHR35807:SF1">
    <property type="entry name" value="TRANSCRIPTIONAL REGULATOR REDD"/>
    <property type="match status" value="1"/>
</dbReference>
<evidence type="ECO:0000256" key="6">
    <source>
        <dbReference type="PROSITE-ProRule" id="PRU01091"/>
    </source>
</evidence>
<dbReference type="CDD" id="cd15831">
    <property type="entry name" value="BTAD"/>
    <property type="match status" value="1"/>
</dbReference>